<dbReference type="PRINTS" id="PR00778">
    <property type="entry name" value="HTHARSR"/>
</dbReference>
<dbReference type="InterPro" id="IPR011991">
    <property type="entry name" value="ArsR-like_HTH"/>
</dbReference>
<accession>A0ABU4B8B0</accession>
<dbReference type="SUPFAM" id="SSF46785">
    <property type="entry name" value="Winged helix' DNA-binding domain"/>
    <property type="match status" value="1"/>
</dbReference>
<keyword evidence="1" id="KW-0805">Transcription regulation</keyword>
<keyword evidence="2" id="KW-0238">DNA-binding</keyword>
<dbReference type="CDD" id="cd00090">
    <property type="entry name" value="HTH_ARSR"/>
    <property type="match status" value="1"/>
</dbReference>
<evidence type="ECO:0000313" key="5">
    <source>
        <dbReference type="EMBL" id="MDV6260422.1"/>
    </source>
</evidence>
<dbReference type="RefSeq" id="WP_283273815.1">
    <property type="nucleotide sequence ID" value="NZ_JAWLJX010000001.1"/>
</dbReference>
<feature type="domain" description="HTH arsR-type" evidence="4">
    <location>
        <begin position="7"/>
        <end position="103"/>
    </location>
</feature>
<gene>
    <name evidence="5" type="ORF">R3P96_03625</name>
</gene>
<evidence type="ECO:0000256" key="1">
    <source>
        <dbReference type="ARBA" id="ARBA00023015"/>
    </source>
</evidence>
<dbReference type="PANTHER" id="PTHR33154:SF12">
    <property type="entry name" value="TRANSCRIPTIONAL REGULATORY PROTEIN"/>
    <property type="match status" value="1"/>
</dbReference>
<dbReference type="InterPro" id="IPR001845">
    <property type="entry name" value="HTH_ArsR_DNA-bd_dom"/>
</dbReference>
<evidence type="ECO:0000259" key="4">
    <source>
        <dbReference type="PROSITE" id="PS50987"/>
    </source>
</evidence>
<dbReference type="Gene3D" id="1.10.10.10">
    <property type="entry name" value="Winged helix-like DNA-binding domain superfamily/Winged helix DNA-binding domain"/>
    <property type="match status" value="1"/>
</dbReference>
<dbReference type="InterPro" id="IPR036390">
    <property type="entry name" value="WH_DNA-bd_sf"/>
</dbReference>
<dbReference type="EMBL" id="JAWLJX010000001">
    <property type="protein sequence ID" value="MDV6260422.1"/>
    <property type="molecule type" value="Genomic_DNA"/>
</dbReference>
<dbReference type="InterPro" id="IPR051081">
    <property type="entry name" value="HTH_MetalResp_TranReg"/>
</dbReference>
<evidence type="ECO:0000313" key="6">
    <source>
        <dbReference type="Proteomes" id="UP001185755"/>
    </source>
</evidence>
<dbReference type="Pfam" id="PF12840">
    <property type="entry name" value="HTH_20"/>
    <property type="match status" value="1"/>
</dbReference>
<comment type="caution">
    <text evidence="5">The sequence shown here is derived from an EMBL/GenBank/DDBJ whole genome shotgun (WGS) entry which is preliminary data.</text>
</comment>
<evidence type="ECO:0000256" key="2">
    <source>
        <dbReference type="ARBA" id="ARBA00023125"/>
    </source>
</evidence>
<dbReference type="InterPro" id="IPR036388">
    <property type="entry name" value="WH-like_DNA-bd_sf"/>
</dbReference>
<proteinExistence type="predicted"/>
<name>A0ABU4B8B0_9NOCA</name>
<dbReference type="PANTHER" id="PTHR33154">
    <property type="entry name" value="TRANSCRIPTIONAL REGULATOR, ARSR FAMILY"/>
    <property type="match status" value="1"/>
</dbReference>
<dbReference type="Proteomes" id="UP001185755">
    <property type="component" value="Unassembled WGS sequence"/>
</dbReference>
<sequence length="104" mass="11687">MADENGHPEPDEMQLGAVMSALADPLRRKVVTELVGDDDGAERTCTSFELGVTKSTLTHHFRVLREAGLVFQVDRGNSRKVTLRRRELEDRFPGLLDLIANEIR</sequence>
<dbReference type="SMART" id="SM00418">
    <property type="entry name" value="HTH_ARSR"/>
    <property type="match status" value="1"/>
</dbReference>
<dbReference type="PROSITE" id="PS50987">
    <property type="entry name" value="HTH_ARSR_2"/>
    <property type="match status" value="1"/>
</dbReference>
<keyword evidence="6" id="KW-1185">Reference proteome</keyword>
<reference evidence="5 6" key="1">
    <citation type="submission" date="2023-10" db="EMBL/GenBank/DDBJ databases">
        <title>Development of a sustainable strategy for remediation of hydrocarbon-contaminated territories based on the waste exchange concept.</title>
        <authorList>
            <person name="Krivoruchko A."/>
        </authorList>
    </citation>
    <scope>NUCLEOTIDE SEQUENCE [LARGE SCALE GENOMIC DNA]</scope>
    <source>
        <strain evidence="5 6">IEGM 1323</strain>
    </source>
</reference>
<organism evidence="5 6">
    <name type="scientific">Rhodococcoides yunnanense</name>
    <dbReference type="NCBI Taxonomy" id="278209"/>
    <lineage>
        <taxon>Bacteria</taxon>
        <taxon>Bacillati</taxon>
        <taxon>Actinomycetota</taxon>
        <taxon>Actinomycetes</taxon>
        <taxon>Mycobacteriales</taxon>
        <taxon>Nocardiaceae</taxon>
        <taxon>Rhodococcoides</taxon>
    </lineage>
</organism>
<evidence type="ECO:0000256" key="3">
    <source>
        <dbReference type="ARBA" id="ARBA00023163"/>
    </source>
</evidence>
<protein>
    <submittedName>
        <fullName evidence="5">Winged helix-turn-helix domain-containing protein</fullName>
    </submittedName>
</protein>
<keyword evidence="3" id="KW-0804">Transcription</keyword>